<gene>
    <name evidence="2" type="ORF">PSCICP_43810</name>
</gene>
<keyword evidence="3" id="KW-1185">Reference proteome</keyword>
<feature type="region of interest" description="Disordered" evidence="1">
    <location>
        <begin position="1"/>
        <end position="30"/>
    </location>
</feature>
<protein>
    <submittedName>
        <fullName evidence="2">Uncharacterized protein</fullName>
    </submittedName>
</protein>
<comment type="caution">
    <text evidence="2">The sequence shown here is derived from an EMBL/GenBank/DDBJ whole genome shotgun (WGS) entry which is preliminary data.</text>
</comment>
<name>A0ABQ1DTT1_PSECI</name>
<evidence type="ECO:0000313" key="3">
    <source>
        <dbReference type="Proteomes" id="UP000614982"/>
    </source>
</evidence>
<organism evidence="2 3">
    <name type="scientific">Pseudomonas cichorii</name>
    <dbReference type="NCBI Taxonomy" id="36746"/>
    <lineage>
        <taxon>Bacteria</taxon>
        <taxon>Pseudomonadati</taxon>
        <taxon>Pseudomonadota</taxon>
        <taxon>Gammaproteobacteria</taxon>
        <taxon>Pseudomonadales</taxon>
        <taxon>Pseudomonadaceae</taxon>
        <taxon>Pseudomonas</taxon>
    </lineage>
</organism>
<evidence type="ECO:0000313" key="2">
    <source>
        <dbReference type="EMBL" id="GFM94409.1"/>
    </source>
</evidence>
<feature type="compositionally biased region" description="Basic and acidic residues" evidence="1">
    <location>
        <begin position="1"/>
        <end position="16"/>
    </location>
</feature>
<accession>A0ABQ1DTT1</accession>
<evidence type="ECO:0000256" key="1">
    <source>
        <dbReference type="SAM" id="MobiDB-lite"/>
    </source>
</evidence>
<dbReference type="EMBL" id="BLWA01000017">
    <property type="protein sequence ID" value="GFM94409.1"/>
    <property type="molecule type" value="Genomic_DNA"/>
</dbReference>
<reference evidence="2 3" key="1">
    <citation type="submission" date="2020-05" db="EMBL/GenBank/DDBJ databases">
        <title>Genetic diversity of Pseudomonas cichorii.</title>
        <authorList>
            <person name="Tani S."/>
            <person name="Yagi H."/>
            <person name="Hashimoto S."/>
            <person name="Iiyama K."/>
            <person name="Furuya N."/>
        </authorList>
    </citation>
    <scope>NUCLEOTIDE SEQUENCE [LARGE SCALE GENOMIC DNA]</scope>
    <source>
        <strain evidence="2 3">LMG 2162</strain>
    </source>
</reference>
<dbReference type="Proteomes" id="UP000614982">
    <property type="component" value="Unassembled WGS sequence"/>
</dbReference>
<sequence>MKLLHNNRESAAERAVKAQGGLKPNHESGNTCSCLLRDSAAPRRRVISYI</sequence>
<proteinExistence type="predicted"/>